<accession>A0A2P2J0Q6</accession>
<organism evidence="1">
    <name type="scientific">Rhizophora mucronata</name>
    <name type="common">Asiatic mangrove</name>
    <dbReference type="NCBI Taxonomy" id="61149"/>
    <lineage>
        <taxon>Eukaryota</taxon>
        <taxon>Viridiplantae</taxon>
        <taxon>Streptophyta</taxon>
        <taxon>Embryophyta</taxon>
        <taxon>Tracheophyta</taxon>
        <taxon>Spermatophyta</taxon>
        <taxon>Magnoliopsida</taxon>
        <taxon>eudicotyledons</taxon>
        <taxon>Gunneridae</taxon>
        <taxon>Pentapetalae</taxon>
        <taxon>rosids</taxon>
        <taxon>fabids</taxon>
        <taxon>Malpighiales</taxon>
        <taxon>Rhizophoraceae</taxon>
        <taxon>Rhizophora</taxon>
    </lineage>
</organism>
<proteinExistence type="predicted"/>
<dbReference type="EMBL" id="GGEC01006554">
    <property type="protein sequence ID" value="MBW87037.1"/>
    <property type="molecule type" value="Transcribed_RNA"/>
</dbReference>
<protein>
    <submittedName>
        <fullName evidence="1">Uncharacterized protein</fullName>
    </submittedName>
</protein>
<dbReference type="AlphaFoldDB" id="A0A2P2J0Q6"/>
<sequence>MHISSFERQLSFPMGNKPTMLGFSEGNSFLRSIELQFFKIFVLSCLKKMLRYLWMKI</sequence>
<name>A0A2P2J0Q6_RHIMU</name>
<reference evidence="1" key="1">
    <citation type="submission" date="2018-02" db="EMBL/GenBank/DDBJ databases">
        <title>Rhizophora mucronata_Transcriptome.</title>
        <authorList>
            <person name="Meera S.P."/>
            <person name="Sreeshan A."/>
            <person name="Augustine A."/>
        </authorList>
    </citation>
    <scope>NUCLEOTIDE SEQUENCE</scope>
    <source>
        <tissue evidence="1">Leaf</tissue>
    </source>
</reference>
<evidence type="ECO:0000313" key="1">
    <source>
        <dbReference type="EMBL" id="MBW87037.1"/>
    </source>
</evidence>